<dbReference type="Gene3D" id="3.75.10.20">
    <property type="entry name" value="Succinylarginine dihydrolase"/>
    <property type="match status" value="1"/>
</dbReference>
<feature type="active site" description="Nucleophile" evidence="3">
    <location>
        <position position="369"/>
    </location>
</feature>
<evidence type="ECO:0000256" key="2">
    <source>
        <dbReference type="ARBA" id="ARBA00022801"/>
    </source>
</evidence>
<dbReference type="GO" id="GO:0009015">
    <property type="term" value="F:N-succinylarginine dihydrolase activity"/>
    <property type="evidence" value="ECO:0007669"/>
    <property type="project" value="UniProtKB-UniRule"/>
</dbReference>
<evidence type="ECO:0000313" key="5">
    <source>
        <dbReference type="EMBL" id="GLK50850.1"/>
    </source>
</evidence>
<feature type="binding site" evidence="3">
    <location>
        <position position="111"/>
    </location>
    <ligand>
        <name>substrate</name>
    </ligand>
</feature>
<name>A0A9W6IKJ8_9PROT</name>
<accession>A0A9W6IKJ8</accession>
<evidence type="ECO:0000256" key="4">
    <source>
        <dbReference type="NCBIfam" id="TIGR03241"/>
    </source>
</evidence>
<feature type="active site" evidence="3">
    <location>
        <position position="248"/>
    </location>
</feature>
<gene>
    <name evidence="5" type="primary">astB2</name>
    <name evidence="3" type="synonym">astB</name>
    <name evidence="5" type="ORF">GCM10017621_03580</name>
</gene>
<dbReference type="NCBIfam" id="TIGR03241">
    <property type="entry name" value="arg_catab_astB"/>
    <property type="match status" value="1"/>
</dbReference>
<dbReference type="SUPFAM" id="SSF55909">
    <property type="entry name" value="Pentein"/>
    <property type="match status" value="1"/>
</dbReference>
<dbReference type="AlphaFoldDB" id="A0A9W6IKJ8"/>
<feature type="binding site" evidence="3">
    <location>
        <position position="250"/>
    </location>
    <ligand>
        <name>substrate</name>
    </ligand>
</feature>
<feature type="binding site" evidence="3">
    <location>
        <position position="363"/>
    </location>
    <ligand>
        <name>substrate</name>
    </ligand>
</feature>
<dbReference type="HAMAP" id="MF_01172">
    <property type="entry name" value="AstB"/>
    <property type="match status" value="1"/>
</dbReference>
<comment type="similarity">
    <text evidence="3">Belongs to the succinylarginine dihydrolase family.</text>
</comment>
<reference evidence="5" key="1">
    <citation type="journal article" date="2014" name="Int. J. Syst. Evol. Microbiol.">
        <title>Complete genome sequence of Corynebacterium casei LMG S-19264T (=DSM 44701T), isolated from a smear-ripened cheese.</title>
        <authorList>
            <consortium name="US DOE Joint Genome Institute (JGI-PGF)"/>
            <person name="Walter F."/>
            <person name="Albersmeier A."/>
            <person name="Kalinowski J."/>
            <person name="Ruckert C."/>
        </authorList>
    </citation>
    <scope>NUCLEOTIDE SEQUENCE</scope>
    <source>
        <strain evidence="5">VKM B-1513</strain>
    </source>
</reference>
<feature type="binding site" evidence="3">
    <location>
        <begin position="138"/>
        <end position="139"/>
    </location>
    <ligand>
        <name>substrate</name>
    </ligand>
</feature>
<evidence type="ECO:0000256" key="3">
    <source>
        <dbReference type="HAMAP-Rule" id="MF_01172"/>
    </source>
</evidence>
<comment type="subunit">
    <text evidence="3">Homodimer.</text>
</comment>
<dbReference type="NCBIfam" id="NF009789">
    <property type="entry name" value="PRK13281.1"/>
    <property type="match status" value="1"/>
</dbReference>
<dbReference type="PANTHER" id="PTHR30420:SF2">
    <property type="entry name" value="N-SUCCINYLARGININE DIHYDROLASE"/>
    <property type="match status" value="1"/>
</dbReference>
<protein>
    <recommendedName>
        <fullName evidence="3 4">N-succinylarginine dihydrolase</fullName>
        <ecNumber evidence="3 4">3.5.3.23</ecNumber>
    </recommendedName>
</protein>
<feature type="binding site" evidence="3">
    <location>
        <position position="212"/>
    </location>
    <ligand>
        <name>substrate</name>
    </ligand>
</feature>
<keyword evidence="1 3" id="KW-0056">Arginine metabolism</keyword>
<feature type="active site" evidence="3">
    <location>
        <position position="175"/>
    </location>
</feature>
<organism evidence="5 6">
    <name type="scientific">Maricaulis virginensis</name>
    <dbReference type="NCBI Taxonomy" id="144022"/>
    <lineage>
        <taxon>Bacteria</taxon>
        <taxon>Pseudomonadati</taxon>
        <taxon>Pseudomonadota</taxon>
        <taxon>Alphaproteobacteria</taxon>
        <taxon>Maricaulales</taxon>
        <taxon>Maricaulaceae</taxon>
        <taxon>Maricaulis</taxon>
    </lineage>
</organism>
<dbReference type="PANTHER" id="PTHR30420">
    <property type="entry name" value="N-SUCCINYLARGININE DIHYDROLASE"/>
    <property type="match status" value="1"/>
</dbReference>
<proteinExistence type="inferred from homology"/>
<dbReference type="Pfam" id="PF04996">
    <property type="entry name" value="AstB"/>
    <property type="match status" value="1"/>
</dbReference>
<evidence type="ECO:0000313" key="6">
    <source>
        <dbReference type="Proteomes" id="UP001143486"/>
    </source>
</evidence>
<reference evidence="5" key="2">
    <citation type="submission" date="2023-01" db="EMBL/GenBank/DDBJ databases">
        <authorList>
            <person name="Sun Q."/>
            <person name="Evtushenko L."/>
        </authorList>
    </citation>
    <scope>NUCLEOTIDE SEQUENCE</scope>
    <source>
        <strain evidence="5">VKM B-1513</strain>
    </source>
</reference>
<keyword evidence="2 3" id="KW-0378">Hydrolase</keyword>
<comment type="caution">
    <text evidence="5">The sequence shown here is derived from an EMBL/GenBank/DDBJ whole genome shotgun (WGS) entry which is preliminary data.</text>
</comment>
<evidence type="ECO:0000256" key="1">
    <source>
        <dbReference type="ARBA" id="ARBA00022503"/>
    </source>
</evidence>
<dbReference type="EMBL" id="BSFE01000001">
    <property type="protein sequence ID" value="GLK50850.1"/>
    <property type="molecule type" value="Genomic_DNA"/>
</dbReference>
<dbReference type="EC" id="3.5.3.23" evidence="3 4"/>
<comment type="catalytic activity">
    <reaction evidence="3">
        <text>N(2)-succinyl-L-arginine + 2 H2O + 2 H(+) = N(2)-succinyl-L-ornithine + 2 NH4(+) + CO2</text>
        <dbReference type="Rhea" id="RHEA:19533"/>
        <dbReference type="ChEBI" id="CHEBI:15377"/>
        <dbReference type="ChEBI" id="CHEBI:15378"/>
        <dbReference type="ChEBI" id="CHEBI:16526"/>
        <dbReference type="ChEBI" id="CHEBI:28938"/>
        <dbReference type="ChEBI" id="CHEBI:58241"/>
        <dbReference type="ChEBI" id="CHEBI:58514"/>
        <dbReference type="EC" id="3.5.3.23"/>
    </reaction>
</comment>
<dbReference type="RefSeq" id="WP_271185247.1">
    <property type="nucleotide sequence ID" value="NZ_BSFE01000001.1"/>
</dbReference>
<sequence length="447" mass="48154">MARAVEANFDGLVGPTHNYGGLSEGNLASARNEGLVSSPRQGVLEGLAKMKRLADSGLVQGLLPPHERPYLPLLRRAGFSGSDAAVVEAAWKTAPGLLRKACSASPMWAANAATVSPSADTADSRLHLTPANLLTTLHRSIEGEQTRRALQWAFPDAARFAVHDVLPMQPDFADEGAANHVRLCAEQGGPGVEIFVYGREAGEAWSGRFPARQTLEACQAVARSHGLDPKRTVFIRQSSEAIAAGAFHNDVVCVGTRTTLFFHELAFADREAALADIRKAAEGLFEPDFVEVPEAEVPVGDAITSYLFNSQLLEWPGEDRLVLIAPKETEETATTRAYCAAMTAGNGPIGRVEFVEVRQSMRNGGGPACLRLRVVLTDEERAAVAPQALMSDTLYDTLVAWAGKHYRDRLEPNDLADPALLRESREALDALTGILGLGGDYYPFQWG</sequence>
<dbReference type="GO" id="GO:0019544">
    <property type="term" value="P:L-arginine catabolic process to L-glutamate"/>
    <property type="evidence" value="ECO:0007669"/>
    <property type="project" value="UniProtKB-UniRule"/>
</dbReference>
<feature type="binding site" evidence="3">
    <location>
        <begin position="20"/>
        <end position="29"/>
    </location>
    <ligand>
        <name>substrate</name>
    </ligand>
</feature>
<keyword evidence="6" id="KW-1185">Reference proteome</keyword>
<dbReference type="InterPro" id="IPR037031">
    <property type="entry name" value="AstB_sf"/>
</dbReference>
<dbReference type="InterPro" id="IPR007079">
    <property type="entry name" value="SuccinylArg_d-Hdrlase_AstB"/>
</dbReference>
<dbReference type="Proteomes" id="UP001143486">
    <property type="component" value="Unassembled WGS sequence"/>
</dbReference>
<comment type="pathway">
    <text evidence="3">Amino-acid degradation; L-arginine degradation via AST pathway; L-glutamate and succinate from L-arginine: step 2/5.</text>
</comment>
<comment type="function">
    <text evidence="3">Catalyzes the hydrolysis of N(2)-succinylarginine into N(2)-succinylornithine, ammonia and CO(2).</text>
</comment>
<dbReference type="GO" id="GO:0019545">
    <property type="term" value="P:L-arginine catabolic process to succinate"/>
    <property type="evidence" value="ECO:0007669"/>
    <property type="project" value="UniProtKB-UniRule"/>
</dbReference>